<reference evidence="3 4" key="1">
    <citation type="submission" date="2020-07" db="EMBL/GenBank/DDBJ databases">
        <title>Genomic Encyclopedia of Type Strains, Phase IV (KMG-V): Genome sequencing to study the core and pangenomes of soil and plant-associated prokaryotes.</title>
        <authorList>
            <person name="Whitman W."/>
        </authorList>
    </citation>
    <scope>NUCLEOTIDE SEQUENCE [LARGE SCALE GENOMIC DNA]</scope>
    <source>
        <strain evidence="3 4">SAS40</strain>
    </source>
</reference>
<comment type="caution">
    <text evidence="3">The sequence shown here is derived from an EMBL/GenBank/DDBJ whole genome shotgun (WGS) entry which is preliminary data.</text>
</comment>
<dbReference type="RefSeq" id="WP_179589373.1">
    <property type="nucleotide sequence ID" value="NZ_JACBYR010000002.1"/>
</dbReference>
<keyword evidence="1" id="KW-0472">Membrane</keyword>
<dbReference type="NCBIfam" id="TIGR02532">
    <property type="entry name" value="IV_pilin_GFxxxE"/>
    <property type="match status" value="1"/>
</dbReference>
<dbReference type="PROSITE" id="PS00409">
    <property type="entry name" value="PROKAR_NTER_METHYL"/>
    <property type="match status" value="1"/>
</dbReference>
<name>A0A7Y9IYF5_9BURK</name>
<evidence type="ECO:0000259" key="2">
    <source>
        <dbReference type="Pfam" id="PF08805"/>
    </source>
</evidence>
<keyword evidence="4" id="KW-1185">Reference proteome</keyword>
<protein>
    <submittedName>
        <fullName evidence="3">Prepilin-type N-terminal cleavage/methylation domain-containing protein</fullName>
    </submittedName>
</protein>
<evidence type="ECO:0000313" key="3">
    <source>
        <dbReference type="EMBL" id="NYE85421.1"/>
    </source>
</evidence>
<organism evidence="3 4">
    <name type="scientific">Pigmentiphaga litoralis</name>
    <dbReference type="NCBI Taxonomy" id="516702"/>
    <lineage>
        <taxon>Bacteria</taxon>
        <taxon>Pseudomonadati</taxon>
        <taxon>Pseudomonadota</taxon>
        <taxon>Betaproteobacteria</taxon>
        <taxon>Burkholderiales</taxon>
        <taxon>Alcaligenaceae</taxon>
        <taxon>Pigmentiphaga</taxon>
    </lineage>
</organism>
<keyword evidence="1" id="KW-0812">Transmembrane</keyword>
<gene>
    <name evidence="3" type="ORF">FHW18_004728</name>
</gene>
<dbReference type="Pfam" id="PF08805">
    <property type="entry name" value="PilS"/>
    <property type="match status" value="1"/>
</dbReference>
<dbReference type="InterPro" id="IPR045584">
    <property type="entry name" value="Pilin-like"/>
</dbReference>
<sequence>MSLFCVPSFRTLRRQQGFTLVEIAIVAAIILIAAILGIPAINGYIIENKVPSVGQELQRFVARSKSATQGLGPTPYTGIGMAQLANGLRSSSVLTVEGQGANATVRHGLGATDGMLVLSPGGITAAGDAFTLTFTRVNEAACPGLAAVLQRVSERIQINGTTVKEPAVGGAIGIYDATGAEALCTGGDSNRFVFTAR</sequence>
<feature type="domain" description="Type 4 secretion system PilS N-terminal" evidence="2">
    <location>
        <begin position="113"/>
        <end position="196"/>
    </location>
</feature>
<dbReference type="InterPro" id="IPR014911">
    <property type="entry name" value="PilS_N"/>
</dbReference>
<dbReference type="AlphaFoldDB" id="A0A7Y9IYF5"/>
<evidence type="ECO:0000313" key="4">
    <source>
        <dbReference type="Proteomes" id="UP000542125"/>
    </source>
</evidence>
<proteinExistence type="predicted"/>
<dbReference type="EMBL" id="JACBYR010000002">
    <property type="protein sequence ID" value="NYE85421.1"/>
    <property type="molecule type" value="Genomic_DNA"/>
</dbReference>
<feature type="transmembrane region" description="Helical" evidence="1">
    <location>
        <begin position="20"/>
        <end position="41"/>
    </location>
</feature>
<dbReference type="Pfam" id="PF07963">
    <property type="entry name" value="N_methyl"/>
    <property type="match status" value="1"/>
</dbReference>
<dbReference type="InterPro" id="IPR012902">
    <property type="entry name" value="N_methyl_site"/>
</dbReference>
<dbReference type="SUPFAM" id="SSF54523">
    <property type="entry name" value="Pili subunits"/>
    <property type="match status" value="1"/>
</dbReference>
<accession>A0A7Y9IYF5</accession>
<keyword evidence="1" id="KW-1133">Transmembrane helix</keyword>
<dbReference type="Gene3D" id="3.30.1690.10">
    <property type="entry name" value="TcpA-like pilin"/>
    <property type="match status" value="1"/>
</dbReference>
<dbReference type="Proteomes" id="UP000542125">
    <property type="component" value="Unassembled WGS sequence"/>
</dbReference>
<evidence type="ECO:0000256" key="1">
    <source>
        <dbReference type="SAM" id="Phobius"/>
    </source>
</evidence>